<protein>
    <recommendedName>
        <fullName evidence="4">Oxidoreductase AflY</fullName>
    </recommendedName>
</protein>
<dbReference type="STRING" id="1296120.A0A1B9H0Y1"/>
<name>A0A1B9H0Y1_9TREE</name>
<dbReference type="PANTHER" id="PTHR35870:SF1">
    <property type="entry name" value="PROTEIN, PUTATIVE (AFU_ORTHOLOGUE AFUA_5G03330)-RELATED"/>
    <property type="match status" value="1"/>
</dbReference>
<proteinExistence type="predicted"/>
<reference evidence="2 3" key="1">
    <citation type="submission" date="2013-07" db="EMBL/GenBank/DDBJ databases">
        <title>The Genome Sequence of Cryptococcus heveanensis BCC8398.</title>
        <authorList>
            <consortium name="The Broad Institute Genome Sequencing Platform"/>
            <person name="Cuomo C."/>
            <person name="Litvintseva A."/>
            <person name="Chen Y."/>
            <person name="Heitman J."/>
            <person name="Sun S."/>
            <person name="Springer D."/>
            <person name="Dromer F."/>
            <person name="Young S.K."/>
            <person name="Zeng Q."/>
            <person name="Gargeya S."/>
            <person name="Fitzgerald M."/>
            <person name="Abouelleil A."/>
            <person name="Alvarado L."/>
            <person name="Berlin A.M."/>
            <person name="Chapman S.B."/>
            <person name="Dewar J."/>
            <person name="Goldberg J."/>
            <person name="Griggs A."/>
            <person name="Gujja S."/>
            <person name="Hansen M."/>
            <person name="Howarth C."/>
            <person name="Imamovic A."/>
            <person name="Larimer J."/>
            <person name="McCowan C."/>
            <person name="Murphy C."/>
            <person name="Pearson M."/>
            <person name="Priest M."/>
            <person name="Roberts A."/>
            <person name="Saif S."/>
            <person name="Shea T."/>
            <person name="Sykes S."/>
            <person name="Wortman J."/>
            <person name="Nusbaum C."/>
            <person name="Birren B."/>
        </authorList>
    </citation>
    <scope>NUCLEOTIDE SEQUENCE [LARGE SCALE GENOMIC DNA]</scope>
    <source>
        <strain evidence="2 3">BCC8398</strain>
    </source>
</reference>
<dbReference type="Proteomes" id="UP000092666">
    <property type="component" value="Unassembled WGS sequence"/>
</dbReference>
<dbReference type="EMBL" id="KI669494">
    <property type="protein sequence ID" value="OCF36936.1"/>
    <property type="molecule type" value="Genomic_DNA"/>
</dbReference>
<dbReference type="OrthoDB" id="10004862at2759"/>
<evidence type="ECO:0000313" key="2">
    <source>
        <dbReference type="EMBL" id="OCF36936.1"/>
    </source>
</evidence>
<keyword evidence="3" id="KW-1185">Reference proteome</keyword>
<dbReference type="AlphaFoldDB" id="A0A1B9H0Y1"/>
<dbReference type="PANTHER" id="PTHR35870">
    <property type="entry name" value="PROTEIN, PUTATIVE (AFU_ORTHOLOGUE AFUA_5G03330)-RELATED"/>
    <property type="match status" value="1"/>
</dbReference>
<evidence type="ECO:0008006" key="4">
    <source>
        <dbReference type="Google" id="ProtNLM"/>
    </source>
</evidence>
<gene>
    <name evidence="2" type="ORF">I316_01534</name>
</gene>
<dbReference type="Pfam" id="PF14027">
    <property type="entry name" value="Questin_oxidase"/>
    <property type="match status" value="1"/>
</dbReference>
<organism evidence="2 3">
    <name type="scientific">Kwoniella heveanensis BCC8398</name>
    <dbReference type="NCBI Taxonomy" id="1296120"/>
    <lineage>
        <taxon>Eukaryota</taxon>
        <taxon>Fungi</taxon>
        <taxon>Dikarya</taxon>
        <taxon>Basidiomycota</taxon>
        <taxon>Agaricomycotina</taxon>
        <taxon>Tremellomycetes</taxon>
        <taxon>Tremellales</taxon>
        <taxon>Cryptococcaceae</taxon>
        <taxon>Kwoniella</taxon>
    </lineage>
</organism>
<dbReference type="GO" id="GO:0016491">
    <property type="term" value="F:oxidoreductase activity"/>
    <property type="evidence" value="ECO:0007669"/>
    <property type="project" value="UniProtKB-KW"/>
</dbReference>
<accession>A0A1B9H0Y1</accession>
<evidence type="ECO:0000313" key="3">
    <source>
        <dbReference type="Proteomes" id="UP000092666"/>
    </source>
</evidence>
<dbReference type="InterPro" id="IPR025337">
    <property type="entry name" value="Questin_oxidase-like"/>
</dbReference>
<keyword evidence="1" id="KW-0560">Oxidoreductase</keyword>
<reference evidence="3" key="2">
    <citation type="submission" date="2013-12" db="EMBL/GenBank/DDBJ databases">
        <title>Evolution of pathogenesis and genome organization in the Tremellales.</title>
        <authorList>
            <person name="Cuomo C."/>
            <person name="Litvintseva A."/>
            <person name="Heitman J."/>
            <person name="Chen Y."/>
            <person name="Sun S."/>
            <person name="Springer D."/>
            <person name="Dromer F."/>
            <person name="Young S."/>
            <person name="Zeng Q."/>
            <person name="Chapman S."/>
            <person name="Gujja S."/>
            <person name="Saif S."/>
            <person name="Birren B."/>
        </authorList>
    </citation>
    <scope>NUCLEOTIDE SEQUENCE [LARGE SCALE GENOMIC DNA]</scope>
    <source>
        <strain evidence="3">BCC8398</strain>
    </source>
</reference>
<sequence length="529" mass="59422">MSNQNSHSHPILEIAKEFPSSTAEPSKLFRFPGVSWDSTKAVREVLEENDRGYDIYEKARFAHNHFPHSALTRYALGGSPKLLRDTWDHDRPHLVSLDPADKGRKDIDVKDVPEKIDASNWGDRRYIGVKGNYSRYLVFFHKELAKLGPLETLNRYVFSPQANWEPFKCDDEKEREGPMMLDRLVGGVLHPFIHAGFGLEFNDRVTLAEGLAEAAIHSDELNAPVLTPEYIKEVLHPSNPPSCAREPRLGRSLLEIYSIMLSSNKLTPAPYDKDSLINDKLKLATQDGKAEALRKLVDEWSLTDEELADGKDGWERKFEEVAILVTLLACATGREGRPPRVDFFLMHTLTSSIFIPTYLPLLSTPNRRVLLRAYTLVALHTALARGKPRINSTLLMSYDAFPTAPGSESLVKLKKGKIIGDPEKKESRNGWLDVVESSLAYTDSHVPKAIRSLLHFSNHYGAYPPGSFIGTYLAGGQTHETIPGLAQVDGSVFIRAAGMIMQQLGWTREGQEEGNWDFEGIGYDEVWEK</sequence>
<evidence type="ECO:0000256" key="1">
    <source>
        <dbReference type="ARBA" id="ARBA00023002"/>
    </source>
</evidence>